<dbReference type="GO" id="GO:0004930">
    <property type="term" value="F:G protein-coupled receptor activity"/>
    <property type="evidence" value="ECO:0007669"/>
    <property type="project" value="InterPro"/>
</dbReference>
<evidence type="ECO:0000256" key="2">
    <source>
        <dbReference type="ARBA" id="ARBA00010663"/>
    </source>
</evidence>
<evidence type="ECO:0000313" key="10">
    <source>
        <dbReference type="EMBL" id="EFN88898.1"/>
    </source>
</evidence>
<evidence type="ECO:0000256" key="3">
    <source>
        <dbReference type="ARBA" id="ARBA00022475"/>
    </source>
</evidence>
<dbReference type="OrthoDB" id="9894375at2759"/>
<dbReference type="CDD" id="cd00637">
    <property type="entry name" value="7tm_classA_rhodopsin-like"/>
    <property type="match status" value="1"/>
</dbReference>
<keyword evidence="4 8" id="KW-0812">Transmembrane</keyword>
<comment type="subcellular location">
    <subcellularLocation>
        <location evidence="1">Cell membrane</location>
        <topology evidence="1">Multi-pass membrane protein</topology>
    </subcellularLocation>
</comment>
<dbReference type="Proteomes" id="UP000008237">
    <property type="component" value="Unassembled WGS sequence"/>
</dbReference>
<dbReference type="InParanoid" id="E2B5S9"/>
<dbReference type="InterPro" id="IPR000276">
    <property type="entry name" value="GPCR_Rhodpsn"/>
</dbReference>
<dbReference type="AlphaFoldDB" id="E2B5S9"/>
<protein>
    <submittedName>
        <fullName evidence="10">Trace amine-associated receptor 4</fullName>
    </submittedName>
</protein>
<feature type="transmembrane region" description="Helical" evidence="8">
    <location>
        <begin position="195"/>
        <end position="215"/>
    </location>
</feature>
<reference evidence="10 11" key="1">
    <citation type="journal article" date="2010" name="Science">
        <title>Genomic comparison of the ants Camponotus floridanus and Harpegnathos saltator.</title>
        <authorList>
            <person name="Bonasio R."/>
            <person name="Zhang G."/>
            <person name="Ye C."/>
            <person name="Mutti N.S."/>
            <person name="Fang X."/>
            <person name="Qin N."/>
            <person name="Donahue G."/>
            <person name="Yang P."/>
            <person name="Li Q."/>
            <person name="Li C."/>
            <person name="Zhang P."/>
            <person name="Huang Z."/>
            <person name="Berger S.L."/>
            <person name="Reinberg D."/>
            <person name="Wang J."/>
            <person name="Liebig J."/>
        </authorList>
    </citation>
    <scope>NUCLEOTIDE SEQUENCE [LARGE SCALE GENOMIC DNA]</scope>
    <source>
        <strain evidence="10 11">R22 G/1</strain>
    </source>
</reference>
<feature type="transmembrane region" description="Helical" evidence="8">
    <location>
        <begin position="239"/>
        <end position="263"/>
    </location>
</feature>
<feature type="transmembrane region" description="Helical" evidence="8">
    <location>
        <begin position="112"/>
        <end position="135"/>
    </location>
</feature>
<evidence type="ECO:0000256" key="5">
    <source>
        <dbReference type="ARBA" id="ARBA00022989"/>
    </source>
</evidence>
<dbReference type="GO" id="GO:0005886">
    <property type="term" value="C:plasma membrane"/>
    <property type="evidence" value="ECO:0007669"/>
    <property type="project" value="UniProtKB-SubCell"/>
</dbReference>
<keyword evidence="10" id="KW-0675">Receptor</keyword>
<dbReference type="PANTHER" id="PTHR22750">
    <property type="entry name" value="G-PROTEIN COUPLED RECEPTOR"/>
    <property type="match status" value="1"/>
</dbReference>
<feature type="compositionally biased region" description="Polar residues" evidence="7">
    <location>
        <begin position="414"/>
        <end position="426"/>
    </location>
</feature>
<feature type="transmembrane region" description="Helical" evidence="8">
    <location>
        <begin position="301"/>
        <end position="323"/>
    </location>
</feature>
<evidence type="ECO:0000256" key="8">
    <source>
        <dbReference type="SAM" id="Phobius"/>
    </source>
</evidence>
<feature type="transmembrane region" description="Helical" evidence="8">
    <location>
        <begin position="79"/>
        <end position="100"/>
    </location>
</feature>
<keyword evidence="3" id="KW-1003">Cell membrane</keyword>
<keyword evidence="5 8" id="KW-1133">Transmembrane helix</keyword>
<dbReference type="InterPro" id="IPR017452">
    <property type="entry name" value="GPCR_Rhodpsn_7TM"/>
</dbReference>
<evidence type="ECO:0000259" key="9">
    <source>
        <dbReference type="PROSITE" id="PS50262"/>
    </source>
</evidence>
<sequence>MQPEEFFATQRAHGTLNFPTHATPLLHRSRFEGSIESKKMITIDESAAAAAAAAAAGADIQSRIGHVNGILYLYGTPPLILFCVISIAINIKVLMSVFWIKRPLSPTLHISLSLAGADAFSSTALGIGLIMNSFIPYGLGIELKGVSCFLLALEAVRLGGVIITVFHLMALAINHYLGILKPLHYLSIMTYRNTTFLLVLLWVLPIFFFALYFSLIENEGFQSVGCEKNAFLYHKQFRMLFSSLFFGPFALMVCIYVHIFCIVKKHQATRLRFRRTGSSFRPRASEALRSTSRQMAKNVKAVHTTLFILGSFLIGWMPGVIMYMLVCEDCLLQFNWLSGHSTFFIYTIINCLIILKTLVNPIIYAARMHEIKAATRRMRNSFCEWVTALTGFTTNRGINRVHSSEKTRSRHSQSRNGTCRSSHNVSVQRARNGSTYTCTVCNVRECGNTLV</sequence>
<dbReference type="Gene3D" id="1.20.1070.10">
    <property type="entry name" value="Rhodopsin 7-helix transmembrane proteins"/>
    <property type="match status" value="1"/>
</dbReference>
<dbReference type="OMA" id="FMWATPP"/>
<dbReference type="PROSITE" id="PS50262">
    <property type="entry name" value="G_PROTEIN_RECEP_F1_2"/>
    <property type="match status" value="1"/>
</dbReference>
<evidence type="ECO:0000256" key="4">
    <source>
        <dbReference type="ARBA" id="ARBA00022692"/>
    </source>
</evidence>
<comment type="similarity">
    <text evidence="2">Belongs to the G-protein coupled receptor 1 family.</text>
</comment>
<evidence type="ECO:0000256" key="1">
    <source>
        <dbReference type="ARBA" id="ARBA00004651"/>
    </source>
</evidence>
<feature type="transmembrane region" description="Helical" evidence="8">
    <location>
        <begin position="343"/>
        <end position="366"/>
    </location>
</feature>
<feature type="domain" description="G-protein coupled receptors family 1 profile" evidence="9">
    <location>
        <begin position="89"/>
        <end position="364"/>
    </location>
</feature>
<dbReference type="Pfam" id="PF00001">
    <property type="entry name" value="7tm_1"/>
    <property type="match status" value="1"/>
</dbReference>
<dbReference type="SUPFAM" id="SSF81321">
    <property type="entry name" value="Family A G protein-coupled receptor-like"/>
    <property type="match status" value="1"/>
</dbReference>
<name>E2B5S9_HARSA</name>
<evidence type="ECO:0000256" key="7">
    <source>
        <dbReference type="SAM" id="MobiDB-lite"/>
    </source>
</evidence>
<dbReference type="PRINTS" id="PR00237">
    <property type="entry name" value="GPCRRHODOPSN"/>
</dbReference>
<evidence type="ECO:0000313" key="11">
    <source>
        <dbReference type="Proteomes" id="UP000008237"/>
    </source>
</evidence>
<dbReference type="EMBL" id="GL445887">
    <property type="protein sequence ID" value="EFN88898.1"/>
    <property type="molecule type" value="Genomic_DNA"/>
</dbReference>
<gene>
    <name evidence="10" type="ORF">EAI_10843</name>
</gene>
<accession>E2B5S9</accession>
<organism evidence="11">
    <name type="scientific">Harpegnathos saltator</name>
    <name type="common">Jerdon's jumping ant</name>
    <dbReference type="NCBI Taxonomy" id="610380"/>
    <lineage>
        <taxon>Eukaryota</taxon>
        <taxon>Metazoa</taxon>
        <taxon>Ecdysozoa</taxon>
        <taxon>Arthropoda</taxon>
        <taxon>Hexapoda</taxon>
        <taxon>Insecta</taxon>
        <taxon>Pterygota</taxon>
        <taxon>Neoptera</taxon>
        <taxon>Endopterygota</taxon>
        <taxon>Hymenoptera</taxon>
        <taxon>Apocrita</taxon>
        <taxon>Aculeata</taxon>
        <taxon>Formicoidea</taxon>
        <taxon>Formicidae</taxon>
        <taxon>Ponerinae</taxon>
        <taxon>Ponerini</taxon>
        <taxon>Harpegnathos</taxon>
    </lineage>
</organism>
<keyword evidence="11" id="KW-1185">Reference proteome</keyword>
<feature type="region of interest" description="Disordered" evidence="7">
    <location>
        <begin position="401"/>
        <end position="426"/>
    </location>
</feature>
<feature type="transmembrane region" description="Helical" evidence="8">
    <location>
        <begin position="155"/>
        <end position="174"/>
    </location>
</feature>
<evidence type="ECO:0000256" key="6">
    <source>
        <dbReference type="ARBA" id="ARBA00023136"/>
    </source>
</evidence>
<keyword evidence="6 8" id="KW-0472">Membrane</keyword>
<proteinExistence type="inferred from homology"/>